<gene>
    <name evidence="1" type="ORF">PHMEG_0006583</name>
</gene>
<dbReference type="Proteomes" id="UP000198211">
    <property type="component" value="Unassembled WGS sequence"/>
</dbReference>
<comment type="caution">
    <text evidence="1">The sequence shown here is derived from an EMBL/GenBank/DDBJ whole genome shotgun (WGS) entry which is preliminary data.</text>
</comment>
<dbReference type="AlphaFoldDB" id="A0A225WQC9"/>
<reference evidence="2" key="1">
    <citation type="submission" date="2017-03" db="EMBL/GenBank/DDBJ databases">
        <title>Phytopthora megakarya and P. palmivora, two closely related causual agents of cacao black pod achieved similar genome size and gene model numbers by different mechanisms.</title>
        <authorList>
            <person name="Ali S."/>
            <person name="Shao J."/>
            <person name="Larry D.J."/>
            <person name="Kronmiller B."/>
            <person name="Shen D."/>
            <person name="Strem M.D."/>
            <person name="Melnick R.L."/>
            <person name="Guiltinan M.J."/>
            <person name="Tyler B.M."/>
            <person name="Meinhardt L.W."/>
            <person name="Bailey B.A."/>
        </authorList>
    </citation>
    <scope>NUCLEOTIDE SEQUENCE [LARGE SCALE GENOMIC DNA]</scope>
    <source>
        <strain evidence="2">zdho120</strain>
    </source>
</reference>
<organism evidence="1 2">
    <name type="scientific">Phytophthora megakarya</name>
    <dbReference type="NCBI Taxonomy" id="4795"/>
    <lineage>
        <taxon>Eukaryota</taxon>
        <taxon>Sar</taxon>
        <taxon>Stramenopiles</taxon>
        <taxon>Oomycota</taxon>
        <taxon>Peronosporomycetes</taxon>
        <taxon>Peronosporales</taxon>
        <taxon>Peronosporaceae</taxon>
        <taxon>Phytophthora</taxon>
    </lineage>
</organism>
<evidence type="ECO:0000313" key="1">
    <source>
        <dbReference type="EMBL" id="OWZ19207.1"/>
    </source>
</evidence>
<protein>
    <submittedName>
        <fullName evidence="1">Uncharacterized protein</fullName>
    </submittedName>
</protein>
<sequence length="186" mass="21379">MAARGRSAIPGNVEQIRRMGIDCADRTQSVITHGNGISLPRATSKTRSEGYDLLDSSLEERLSESSSLTNVVSTADTRDDWTQLRERGYGQDAVLRLCDVSNKARLAQHLICAAVHEQEIRELTGQTESENNSMMWFLRRHLRELKENRQYATAYYTENQFIDWYRVAQYFTTALEHRDEEMATNL</sequence>
<name>A0A225WQC9_9STRA</name>
<accession>A0A225WQC9</accession>
<proteinExistence type="predicted"/>
<dbReference type="OrthoDB" id="127457at2759"/>
<dbReference type="EMBL" id="NBNE01000473">
    <property type="protein sequence ID" value="OWZ19207.1"/>
    <property type="molecule type" value="Genomic_DNA"/>
</dbReference>
<keyword evidence="2" id="KW-1185">Reference proteome</keyword>
<evidence type="ECO:0000313" key="2">
    <source>
        <dbReference type="Proteomes" id="UP000198211"/>
    </source>
</evidence>